<comment type="subcellular location">
    <subcellularLocation>
        <location evidence="1">Cell membrane</location>
        <topology evidence="1">Multi-pass membrane protein</topology>
    </subcellularLocation>
</comment>
<evidence type="ECO:0000259" key="12">
    <source>
        <dbReference type="PROSITE" id="PS50929"/>
    </source>
</evidence>
<dbReference type="InterPro" id="IPR003439">
    <property type="entry name" value="ABC_transporter-like_ATP-bd"/>
</dbReference>
<comment type="caution">
    <text evidence="13">The sequence shown here is derived from an EMBL/GenBank/DDBJ whole genome shotgun (WGS) entry which is preliminary data.</text>
</comment>
<evidence type="ECO:0000256" key="6">
    <source>
        <dbReference type="ARBA" id="ARBA00022840"/>
    </source>
</evidence>
<dbReference type="PROSITE" id="PS50929">
    <property type="entry name" value="ABC_TM1F"/>
    <property type="match status" value="1"/>
</dbReference>
<evidence type="ECO:0000256" key="7">
    <source>
        <dbReference type="ARBA" id="ARBA00022989"/>
    </source>
</evidence>
<keyword evidence="8 10" id="KW-0472">Membrane</keyword>
<evidence type="ECO:0000256" key="2">
    <source>
        <dbReference type="ARBA" id="ARBA00022448"/>
    </source>
</evidence>
<evidence type="ECO:0000313" key="14">
    <source>
        <dbReference type="Proteomes" id="UP000037432"/>
    </source>
</evidence>
<gene>
    <name evidence="13" type="ORF">ACM01_40890</name>
</gene>
<dbReference type="InterPro" id="IPR036640">
    <property type="entry name" value="ABC1_TM_sf"/>
</dbReference>
<dbReference type="EMBL" id="LFNT01000087">
    <property type="protein sequence ID" value="KMS67958.1"/>
    <property type="molecule type" value="Genomic_DNA"/>
</dbReference>
<dbReference type="Gene3D" id="1.20.1560.10">
    <property type="entry name" value="ABC transporter type 1, transmembrane domain"/>
    <property type="match status" value="1"/>
</dbReference>
<dbReference type="PANTHER" id="PTHR24221:SF654">
    <property type="entry name" value="ATP-BINDING CASSETTE SUB-FAMILY B MEMBER 6"/>
    <property type="match status" value="1"/>
</dbReference>
<sequence>MSAVTAHGLRDGLKVVGRGVRHEPFLFGVAALGGLVYGVGTAAAGWVLGQVTQQVLVPGFQTGKVDGPRLAWWLLLLAGVALVTAGGVLARRAVAGKVMYRLQRRYRQELTGKYLDLPVSWHSSHPGGRLLATATSDVEATWQIFSPLPMGIGVVAMVVTGGILMLVADPVLGALGLSVLPALALLNWVYQRRIAARIARMQTLRGELSSIAHESFEGSHVVRSLGVEDHETERFRTTAEALRDADVAVERTRSLFDAALEALPSLGVLAVLAVGTARTAAHTADVGDVVQVSYLISMLSSPIRSIGWVLAELARAAVGWGRVRAVLAETGALSYGGQDIRPGGPGELTLAGVGYGHPQPDGTTNDVLSEVSLRIPGGRTAVIVGPTGAGKSALASLLVRLTDPTRGHITLDRTDLRDLARDALRRHAVLISQETFVLDDTVRANVTMGSGDWHDEAVWQALDTVRLKDTVSALPGGLDARVGERGTTLSGGQRQRLALARAVIRSPRLLVLDEATSAIDPHVEAEILGALSERFRDTTVVLVASRMATIAAADEVVYLEAGRVRQHGTHAEVFATDAGYRRLVTAYNHDTRQREETS</sequence>
<keyword evidence="4 10" id="KW-0812">Transmembrane</keyword>
<feature type="transmembrane region" description="Helical" evidence="10">
    <location>
        <begin position="148"/>
        <end position="166"/>
    </location>
</feature>
<comment type="similarity">
    <text evidence="9">Belongs to the ABC transporter superfamily. Lipid exporter (TC 3.A.1.106) family.</text>
</comment>
<feature type="transmembrane region" description="Helical" evidence="10">
    <location>
        <begin position="25"/>
        <end position="48"/>
    </location>
</feature>
<evidence type="ECO:0000259" key="11">
    <source>
        <dbReference type="PROSITE" id="PS50893"/>
    </source>
</evidence>
<evidence type="ECO:0000256" key="8">
    <source>
        <dbReference type="ARBA" id="ARBA00023136"/>
    </source>
</evidence>
<feature type="domain" description="ABC transmembrane type-1" evidence="12">
    <location>
        <begin position="29"/>
        <end position="315"/>
    </location>
</feature>
<evidence type="ECO:0000313" key="13">
    <source>
        <dbReference type="EMBL" id="KMS67958.1"/>
    </source>
</evidence>
<keyword evidence="2" id="KW-0813">Transport</keyword>
<keyword evidence="6" id="KW-0067">ATP-binding</keyword>
<dbReference type="PATRIC" id="fig|1938.3.peg.9505"/>
<dbReference type="OrthoDB" id="9806127at2"/>
<dbReference type="Proteomes" id="UP000037432">
    <property type="component" value="Unassembled WGS sequence"/>
</dbReference>
<dbReference type="RefSeq" id="WP_048586552.1">
    <property type="nucleotide sequence ID" value="NZ_LFNT01000087.1"/>
</dbReference>
<keyword evidence="3" id="KW-1003">Cell membrane</keyword>
<dbReference type="InterPro" id="IPR027417">
    <property type="entry name" value="P-loop_NTPase"/>
</dbReference>
<dbReference type="GO" id="GO:0016887">
    <property type="term" value="F:ATP hydrolysis activity"/>
    <property type="evidence" value="ECO:0007669"/>
    <property type="project" value="InterPro"/>
</dbReference>
<dbReference type="GO" id="GO:0140359">
    <property type="term" value="F:ABC-type transporter activity"/>
    <property type="evidence" value="ECO:0007669"/>
    <property type="project" value="InterPro"/>
</dbReference>
<keyword evidence="7 10" id="KW-1133">Transmembrane helix</keyword>
<dbReference type="InterPro" id="IPR017871">
    <property type="entry name" value="ABC_transporter-like_CS"/>
</dbReference>
<dbReference type="PROSITE" id="PS00211">
    <property type="entry name" value="ABC_TRANSPORTER_1"/>
    <property type="match status" value="1"/>
</dbReference>
<feature type="transmembrane region" description="Helical" evidence="10">
    <location>
        <begin position="172"/>
        <end position="190"/>
    </location>
</feature>
<dbReference type="Gene3D" id="3.40.50.300">
    <property type="entry name" value="P-loop containing nucleotide triphosphate hydrolases"/>
    <property type="match status" value="1"/>
</dbReference>
<dbReference type="FunFam" id="3.40.50.300:FF:000299">
    <property type="entry name" value="ABC transporter ATP-binding protein/permease"/>
    <property type="match status" value="1"/>
</dbReference>
<evidence type="ECO:0000256" key="5">
    <source>
        <dbReference type="ARBA" id="ARBA00022741"/>
    </source>
</evidence>
<protein>
    <recommendedName>
        <fullName evidence="15">ABC transporter ATP-binding protein</fullName>
    </recommendedName>
</protein>
<accession>A0A0J7YXW8</accession>
<dbReference type="Pfam" id="PF00664">
    <property type="entry name" value="ABC_membrane"/>
    <property type="match status" value="1"/>
</dbReference>
<keyword evidence="5" id="KW-0547">Nucleotide-binding</keyword>
<dbReference type="GO" id="GO:0034040">
    <property type="term" value="F:ATPase-coupled lipid transmembrane transporter activity"/>
    <property type="evidence" value="ECO:0007669"/>
    <property type="project" value="TreeGrafter"/>
</dbReference>
<evidence type="ECO:0000256" key="9">
    <source>
        <dbReference type="ARBA" id="ARBA00061644"/>
    </source>
</evidence>
<dbReference type="GO" id="GO:0005524">
    <property type="term" value="F:ATP binding"/>
    <property type="evidence" value="ECO:0007669"/>
    <property type="project" value="UniProtKB-KW"/>
</dbReference>
<feature type="domain" description="ABC transporter" evidence="11">
    <location>
        <begin position="348"/>
        <end position="586"/>
    </location>
</feature>
<feature type="transmembrane region" description="Helical" evidence="10">
    <location>
        <begin position="70"/>
        <end position="90"/>
    </location>
</feature>
<dbReference type="SUPFAM" id="SSF90123">
    <property type="entry name" value="ABC transporter transmembrane region"/>
    <property type="match status" value="1"/>
</dbReference>
<organism evidence="13 14">
    <name type="scientific">Streptomyces viridochromogenes</name>
    <dbReference type="NCBI Taxonomy" id="1938"/>
    <lineage>
        <taxon>Bacteria</taxon>
        <taxon>Bacillati</taxon>
        <taxon>Actinomycetota</taxon>
        <taxon>Actinomycetes</taxon>
        <taxon>Kitasatosporales</taxon>
        <taxon>Streptomycetaceae</taxon>
        <taxon>Streptomyces</taxon>
    </lineage>
</organism>
<evidence type="ECO:0000256" key="10">
    <source>
        <dbReference type="SAM" id="Phobius"/>
    </source>
</evidence>
<evidence type="ECO:0000256" key="3">
    <source>
        <dbReference type="ARBA" id="ARBA00022475"/>
    </source>
</evidence>
<dbReference type="InterPro" id="IPR011527">
    <property type="entry name" value="ABC1_TM_dom"/>
</dbReference>
<evidence type="ECO:0000256" key="1">
    <source>
        <dbReference type="ARBA" id="ARBA00004651"/>
    </source>
</evidence>
<dbReference type="PANTHER" id="PTHR24221">
    <property type="entry name" value="ATP-BINDING CASSETTE SUB-FAMILY B"/>
    <property type="match status" value="1"/>
</dbReference>
<dbReference type="AlphaFoldDB" id="A0A0J7YXW8"/>
<dbReference type="PROSITE" id="PS50893">
    <property type="entry name" value="ABC_TRANSPORTER_2"/>
    <property type="match status" value="1"/>
</dbReference>
<dbReference type="InterPro" id="IPR039421">
    <property type="entry name" value="Type_1_exporter"/>
</dbReference>
<dbReference type="Pfam" id="PF00005">
    <property type="entry name" value="ABC_tran"/>
    <property type="match status" value="1"/>
</dbReference>
<name>A0A0J7YXW8_STRVR</name>
<dbReference type="SUPFAM" id="SSF52540">
    <property type="entry name" value="P-loop containing nucleoside triphosphate hydrolases"/>
    <property type="match status" value="1"/>
</dbReference>
<dbReference type="InterPro" id="IPR003593">
    <property type="entry name" value="AAA+_ATPase"/>
</dbReference>
<dbReference type="SMART" id="SM00382">
    <property type="entry name" value="AAA"/>
    <property type="match status" value="1"/>
</dbReference>
<evidence type="ECO:0008006" key="15">
    <source>
        <dbReference type="Google" id="ProtNLM"/>
    </source>
</evidence>
<dbReference type="GO" id="GO:0005886">
    <property type="term" value="C:plasma membrane"/>
    <property type="evidence" value="ECO:0007669"/>
    <property type="project" value="UniProtKB-SubCell"/>
</dbReference>
<proteinExistence type="inferred from homology"/>
<reference evidence="13 14" key="1">
    <citation type="submission" date="2015-06" db="EMBL/GenBank/DDBJ databases">
        <authorList>
            <person name="Ju K.-S."/>
            <person name="Doroghazi J.R."/>
            <person name="Metcalf W.W."/>
        </authorList>
    </citation>
    <scope>NUCLEOTIDE SEQUENCE [LARGE SCALE GENOMIC DNA]</scope>
    <source>
        <strain evidence="13 14">NRRL 3414</strain>
    </source>
</reference>
<evidence type="ECO:0000256" key="4">
    <source>
        <dbReference type="ARBA" id="ARBA00022692"/>
    </source>
</evidence>